<dbReference type="Pfam" id="PF08281">
    <property type="entry name" value="Sigma70_r4_2"/>
    <property type="match status" value="1"/>
</dbReference>
<dbReference type="InterPro" id="IPR032710">
    <property type="entry name" value="NTF2-like_dom_sf"/>
</dbReference>
<evidence type="ECO:0000313" key="8">
    <source>
        <dbReference type="EMBL" id="SER81138.1"/>
    </source>
</evidence>
<reference evidence="9" key="1">
    <citation type="submission" date="2016-10" db="EMBL/GenBank/DDBJ databases">
        <authorList>
            <person name="Varghese N."/>
            <person name="Submissions S."/>
        </authorList>
    </citation>
    <scope>NUCLEOTIDE SEQUENCE [LARGE SCALE GENOMIC DNA]</scope>
    <source>
        <strain evidence="9">CGMCC 4.6825</strain>
    </source>
</reference>
<name>A0A1H9S891_9ACTN</name>
<dbReference type="NCBIfam" id="TIGR02957">
    <property type="entry name" value="SigX4"/>
    <property type="match status" value="1"/>
</dbReference>
<proteinExistence type="inferred from homology"/>
<dbReference type="InterPro" id="IPR007627">
    <property type="entry name" value="RNA_pol_sigma70_r2"/>
</dbReference>
<dbReference type="InterPro" id="IPR014284">
    <property type="entry name" value="RNA_pol_sigma-70_dom"/>
</dbReference>
<protein>
    <submittedName>
        <fullName evidence="8">RNA polymerase sigma-70 factor, ECF subfamily</fullName>
    </submittedName>
</protein>
<accession>A0A1H9S891</accession>
<dbReference type="RefSeq" id="WP_275435152.1">
    <property type="nucleotide sequence ID" value="NZ_FOGO01000004.1"/>
</dbReference>
<sequence length="295" mass="32146">MGVDVTAIFEEQRGRLFGIAYRMLGTVADAEDVVQDAWVRWSQVTAVVEMPGAYLARTVTNLALNRLGSAAVQREWYVGPWLPEPLVTAPDVADEVVEGEALAESVSLAMLVVLETLSPLERAVFVLREVFGYPHAEIALALDRSESAVRQLARRAKSHVQARRPRFGTTPEEQHRVTEEFLAACVGGELGVVMELLAPDVTVWSDGGGRNSAALRPVRGAENVARFLLGVTRKLGSQFMVHPATVNGRPGAVVTFHGLVNTVSSLEVADGRIREVYILRNPDKLQHVRVPGRPG</sequence>
<dbReference type="InterPro" id="IPR052704">
    <property type="entry name" value="ECF_Sigma-70_Domain"/>
</dbReference>
<dbReference type="Gene3D" id="1.10.1740.10">
    <property type="match status" value="1"/>
</dbReference>
<evidence type="ECO:0000259" key="6">
    <source>
        <dbReference type="Pfam" id="PF04542"/>
    </source>
</evidence>
<dbReference type="SUPFAM" id="SSF88659">
    <property type="entry name" value="Sigma3 and sigma4 domains of RNA polymerase sigma factors"/>
    <property type="match status" value="1"/>
</dbReference>
<dbReference type="PANTHER" id="PTHR30173:SF36">
    <property type="entry name" value="ECF RNA POLYMERASE SIGMA FACTOR SIGJ"/>
    <property type="match status" value="1"/>
</dbReference>
<evidence type="ECO:0000313" key="9">
    <source>
        <dbReference type="Proteomes" id="UP000182841"/>
    </source>
</evidence>
<dbReference type="InterPro" id="IPR013249">
    <property type="entry name" value="RNA_pol_sigma70_r4_t2"/>
</dbReference>
<evidence type="ECO:0000259" key="7">
    <source>
        <dbReference type="Pfam" id="PF08281"/>
    </source>
</evidence>
<evidence type="ECO:0000256" key="1">
    <source>
        <dbReference type="ARBA" id="ARBA00010641"/>
    </source>
</evidence>
<keyword evidence="3" id="KW-0805">Transcription regulation</keyword>
<comment type="similarity">
    <text evidence="1">Belongs to the sigma-70 factor family. ECF subfamily.</text>
</comment>
<gene>
    <name evidence="8" type="ORF">SAMN05421870_104342</name>
</gene>
<dbReference type="Pfam" id="PF04542">
    <property type="entry name" value="Sigma70_r2"/>
    <property type="match status" value="1"/>
</dbReference>
<dbReference type="GO" id="GO:0003677">
    <property type="term" value="F:DNA binding"/>
    <property type="evidence" value="ECO:0007669"/>
    <property type="project" value="InterPro"/>
</dbReference>
<dbReference type="InterPro" id="IPR036388">
    <property type="entry name" value="WH-like_DNA-bd_sf"/>
</dbReference>
<feature type="domain" description="RNA polymerase sigma factor 70 region 4 type 2" evidence="7">
    <location>
        <begin position="109"/>
        <end position="159"/>
    </location>
</feature>
<dbReference type="GO" id="GO:0016987">
    <property type="term" value="F:sigma factor activity"/>
    <property type="evidence" value="ECO:0007669"/>
    <property type="project" value="UniProtKB-KW"/>
</dbReference>
<dbReference type="NCBIfam" id="NF007214">
    <property type="entry name" value="PRK09636.1"/>
    <property type="match status" value="1"/>
</dbReference>
<dbReference type="InterPro" id="IPR013325">
    <property type="entry name" value="RNA_pol_sigma_r2"/>
</dbReference>
<dbReference type="SUPFAM" id="SSF88946">
    <property type="entry name" value="Sigma2 domain of RNA polymerase sigma factors"/>
    <property type="match status" value="1"/>
</dbReference>
<dbReference type="NCBIfam" id="TIGR02937">
    <property type="entry name" value="sigma70-ECF"/>
    <property type="match status" value="1"/>
</dbReference>
<organism evidence="8 9">
    <name type="scientific">Streptomyces qinglanensis</name>
    <dbReference type="NCBI Taxonomy" id="943816"/>
    <lineage>
        <taxon>Bacteria</taxon>
        <taxon>Bacillati</taxon>
        <taxon>Actinomycetota</taxon>
        <taxon>Actinomycetes</taxon>
        <taxon>Kitasatosporales</taxon>
        <taxon>Streptomycetaceae</taxon>
        <taxon>Streptomyces</taxon>
    </lineage>
</organism>
<evidence type="ECO:0000256" key="3">
    <source>
        <dbReference type="ARBA" id="ARBA00023015"/>
    </source>
</evidence>
<dbReference type="SUPFAM" id="SSF54427">
    <property type="entry name" value="NTF2-like"/>
    <property type="match status" value="1"/>
</dbReference>
<evidence type="ECO:0000256" key="2">
    <source>
        <dbReference type="ARBA" id="ARBA00011344"/>
    </source>
</evidence>
<dbReference type="EMBL" id="FOGO01000004">
    <property type="protein sequence ID" value="SER81138.1"/>
    <property type="molecule type" value="Genomic_DNA"/>
</dbReference>
<dbReference type="Gene3D" id="1.10.10.10">
    <property type="entry name" value="Winged helix-like DNA-binding domain superfamily/Winged helix DNA-binding domain"/>
    <property type="match status" value="1"/>
</dbReference>
<dbReference type="Gene3D" id="3.10.450.50">
    <property type="match status" value="1"/>
</dbReference>
<dbReference type="AlphaFoldDB" id="A0A1H9S891"/>
<dbReference type="InterPro" id="IPR013324">
    <property type="entry name" value="RNA_pol_sigma_r3/r4-like"/>
</dbReference>
<dbReference type="GO" id="GO:0006352">
    <property type="term" value="P:DNA-templated transcription initiation"/>
    <property type="evidence" value="ECO:0007669"/>
    <property type="project" value="InterPro"/>
</dbReference>
<keyword evidence="9" id="KW-1185">Reference proteome</keyword>
<comment type="subunit">
    <text evidence="2">Interacts transiently with the RNA polymerase catalytic core formed by RpoA, RpoB, RpoC and RpoZ (2 alpha, 1 beta, 1 beta' and 1 omega subunit) to form the RNA polymerase holoenzyme that can initiate transcription.</text>
</comment>
<dbReference type="InterPro" id="IPR014303">
    <property type="entry name" value="RNA_pol_sigma-70_ECF"/>
</dbReference>
<keyword evidence="4" id="KW-0731">Sigma factor</keyword>
<dbReference type="PANTHER" id="PTHR30173">
    <property type="entry name" value="SIGMA 19 FACTOR"/>
    <property type="match status" value="1"/>
</dbReference>
<evidence type="ECO:0000256" key="5">
    <source>
        <dbReference type="ARBA" id="ARBA00023163"/>
    </source>
</evidence>
<dbReference type="CDD" id="cd06171">
    <property type="entry name" value="Sigma70_r4"/>
    <property type="match status" value="1"/>
</dbReference>
<dbReference type="Proteomes" id="UP000182841">
    <property type="component" value="Unassembled WGS sequence"/>
</dbReference>
<evidence type="ECO:0000256" key="4">
    <source>
        <dbReference type="ARBA" id="ARBA00023082"/>
    </source>
</evidence>
<keyword evidence="5" id="KW-0804">Transcription</keyword>
<feature type="domain" description="RNA polymerase sigma-70 region 2" evidence="6">
    <location>
        <begin position="9"/>
        <end position="69"/>
    </location>
</feature>